<dbReference type="STRING" id="683124.SAMN05444337_1474"/>
<reference evidence="3" key="1">
    <citation type="submission" date="2016-11" db="EMBL/GenBank/DDBJ databases">
        <authorList>
            <person name="Varghese N."/>
            <person name="Submissions S."/>
        </authorList>
    </citation>
    <scope>NUCLEOTIDE SEQUENCE [LARGE SCALE GENOMIC DNA]</scope>
    <source>
        <strain evidence="3">DSM 22807</strain>
    </source>
</reference>
<protein>
    <submittedName>
        <fullName evidence="2">Uncharacterized protein</fullName>
    </submittedName>
</protein>
<evidence type="ECO:0000313" key="2">
    <source>
        <dbReference type="EMBL" id="SHJ18793.1"/>
    </source>
</evidence>
<feature type="signal peptide" evidence="1">
    <location>
        <begin position="1"/>
        <end position="21"/>
    </location>
</feature>
<dbReference type="EMBL" id="FQZH01000002">
    <property type="protein sequence ID" value="SHJ18793.1"/>
    <property type="molecule type" value="Genomic_DNA"/>
</dbReference>
<feature type="chain" id="PRO_5012274357" evidence="1">
    <location>
        <begin position="22"/>
        <end position="178"/>
    </location>
</feature>
<dbReference type="RefSeq" id="WP_072783563.1">
    <property type="nucleotide sequence ID" value="NZ_CP045292.1"/>
</dbReference>
<organism evidence="2 3">
    <name type="scientific">Flavobacterium haoranii</name>
    <dbReference type="NCBI Taxonomy" id="683124"/>
    <lineage>
        <taxon>Bacteria</taxon>
        <taxon>Pseudomonadati</taxon>
        <taxon>Bacteroidota</taxon>
        <taxon>Flavobacteriia</taxon>
        <taxon>Flavobacteriales</taxon>
        <taxon>Flavobacteriaceae</taxon>
        <taxon>Flavobacterium</taxon>
    </lineage>
</organism>
<dbReference type="AlphaFoldDB" id="A0A1M6H9K1"/>
<keyword evidence="1" id="KW-0732">Signal</keyword>
<keyword evidence="3" id="KW-1185">Reference proteome</keyword>
<evidence type="ECO:0000256" key="1">
    <source>
        <dbReference type="SAM" id="SignalP"/>
    </source>
</evidence>
<name>A0A1M6H9K1_9FLAO</name>
<evidence type="ECO:0000313" key="3">
    <source>
        <dbReference type="Proteomes" id="UP000184232"/>
    </source>
</evidence>
<gene>
    <name evidence="2" type="ORF">SAMN05444337_1474</name>
</gene>
<dbReference type="Proteomes" id="UP000184232">
    <property type="component" value="Unassembled WGS sequence"/>
</dbReference>
<dbReference type="OrthoDB" id="823362at2"/>
<proteinExistence type="predicted"/>
<accession>A0A1M6H9K1</accession>
<sequence>MKKSIYYFAFVLSFVTQFAIAQVKILEKGKANETNSIKKEQVKLEIPQNQLATIKETYNWNKEKFLIVNFKGMRHACNYDIYDDLVNAYNQYEKPAFAKMDLTNCRNVFLYADVQYAKPILDKKTHYEDVGHYFLKHYFNDLSTCTGVMVINQKGQYLLANEEYSTFTITKMIENLSK</sequence>